<evidence type="ECO:0000313" key="2">
    <source>
        <dbReference type="EMBL" id="QSX08262.1"/>
    </source>
</evidence>
<evidence type="ECO:0000313" key="3">
    <source>
        <dbReference type="Proteomes" id="UP000663499"/>
    </source>
</evidence>
<keyword evidence="1" id="KW-0472">Membrane</keyword>
<dbReference type="RefSeq" id="WP_207299604.1">
    <property type="nucleotide sequence ID" value="NZ_CP071444.1"/>
</dbReference>
<dbReference type="InterPro" id="IPR008407">
    <property type="entry name" value="Brnchd-chn_aa_trnsp_AzlD"/>
</dbReference>
<dbReference type="EMBL" id="CP071444">
    <property type="protein sequence ID" value="QSX08262.1"/>
    <property type="molecule type" value="Genomic_DNA"/>
</dbReference>
<feature type="transmembrane region" description="Helical" evidence="1">
    <location>
        <begin position="6"/>
        <end position="25"/>
    </location>
</feature>
<feature type="transmembrane region" description="Helical" evidence="1">
    <location>
        <begin position="70"/>
        <end position="87"/>
    </location>
</feature>
<accession>A0A974XE99</accession>
<dbReference type="AlphaFoldDB" id="A0A974XE99"/>
<organism evidence="2 3">
    <name type="scientific">Alkalibacter rhizosphaerae</name>
    <dbReference type="NCBI Taxonomy" id="2815577"/>
    <lineage>
        <taxon>Bacteria</taxon>
        <taxon>Bacillati</taxon>
        <taxon>Bacillota</taxon>
        <taxon>Clostridia</taxon>
        <taxon>Eubacteriales</taxon>
        <taxon>Eubacteriaceae</taxon>
        <taxon>Alkalibacter</taxon>
    </lineage>
</organism>
<proteinExistence type="predicted"/>
<dbReference type="Proteomes" id="UP000663499">
    <property type="component" value="Chromosome"/>
</dbReference>
<gene>
    <name evidence="2" type="ORF">J0B03_10780</name>
</gene>
<dbReference type="KEGG" id="alka:J0B03_10780"/>
<reference evidence="2" key="1">
    <citation type="submission" date="2021-03" db="EMBL/GenBank/DDBJ databases">
        <title>Alkalibacter marinus sp. nov., isolated from tidal flat sediment.</title>
        <authorList>
            <person name="Namirimu T."/>
            <person name="Yang J.-A."/>
            <person name="Yang S.-H."/>
            <person name="Kim Y.-J."/>
            <person name="Kwon K.K."/>
        </authorList>
    </citation>
    <scope>NUCLEOTIDE SEQUENCE</scope>
    <source>
        <strain evidence="2">ES005</strain>
    </source>
</reference>
<keyword evidence="1" id="KW-1133">Transmembrane helix</keyword>
<sequence>MTLTPLQTLAIIGTAIAGTMFTRFLPFFLFRKAKSNHPYITDLGRLLPYAVIGMLVVYCLRNVRFDSPTHGLPEGIAIVSIVILHYWKENTLLSIGVGTGLYMVLIQTVFA</sequence>
<name>A0A974XE99_9FIRM</name>
<keyword evidence="3" id="KW-1185">Reference proteome</keyword>
<dbReference type="PIRSF" id="PIRSF003203">
    <property type="entry name" value="AzlD"/>
    <property type="match status" value="1"/>
</dbReference>
<dbReference type="Pfam" id="PF05437">
    <property type="entry name" value="AzlD"/>
    <property type="match status" value="1"/>
</dbReference>
<feature type="transmembrane region" description="Helical" evidence="1">
    <location>
        <begin position="46"/>
        <end position="64"/>
    </location>
</feature>
<feature type="transmembrane region" description="Helical" evidence="1">
    <location>
        <begin position="92"/>
        <end position="110"/>
    </location>
</feature>
<protein>
    <submittedName>
        <fullName evidence="2">Branched-chain amino acid transporter permease</fullName>
    </submittedName>
</protein>
<keyword evidence="1" id="KW-0812">Transmembrane</keyword>
<evidence type="ECO:0000256" key="1">
    <source>
        <dbReference type="SAM" id="Phobius"/>
    </source>
</evidence>